<dbReference type="PANTHER" id="PTHR48106">
    <property type="entry name" value="QUINONE OXIDOREDUCTASE PIG3-RELATED"/>
    <property type="match status" value="1"/>
</dbReference>
<dbReference type="InterPro" id="IPR013149">
    <property type="entry name" value="ADH-like_C"/>
</dbReference>
<accession>A0A543HH35</accession>
<dbReference type="Pfam" id="PF08240">
    <property type="entry name" value="ADH_N"/>
    <property type="match status" value="1"/>
</dbReference>
<dbReference type="InterPro" id="IPR020843">
    <property type="entry name" value="ER"/>
</dbReference>
<dbReference type="CDD" id="cd05286">
    <property type="entry name" value="QOR2"/>
    <property type="match status" value="1"/>
</dbReference>
<evidence type="ECO:0000259" key="3">
    <source>
        <dbReference type="SMART" id="SM00829"/>
    </source>
</evidence>
<organism evidence="4 5">
    <name type="scientific">Klugiella xanthotipulae</name>
    <dbReference type="NCBI Taxonomy" id="244735"/>
    <lineage>
        <taxon>Bacteria</taxon>
        <taxon>Bacillati</taxon>
        <taxon>Actinomycetota</taxon>
        <taxon>Actinomycetes</taxon>
        <taxon>Micrococcales</taxon>
        <taxon>Microbacteriaceae</taxon>
        <taxon>Klugiella</taxon>
    </lineage>
</organism>
<dbReference type="InterPro" id="IPR013154">
    <property type="entry name" value="ADH-like_N"/>
</dbReference>
<protein>
    <submittedName>
        <fullName evidence="4">NADPH2:quinone reductase</fullName>
    </submittedName>
</protein>
<sequence>MTPPDSIQAIVLTEHGGPDVLHSARVPLPSPGPGQVRVRTGAVGVNFIETYQRAGIYPVQLPFTPGMEAAGTVEAVGEGVTGLSVGDRVTTTETEATYAEAFVVDAERAVVIPASVDIQTAAAVSLQGVTAHYLSTSSYPARSGEVALVHAGAGGVGLLLTQLLATAGVTVITTTSTPKKAALSRAAGAQHTIGYDAFATRVRELTGGRGVDVVYDGVGKDTFDGSLASLRIRGTFVLFGGASGQVPPFNLQRLNTAGSITITRPTSTHFLLNRAEREWRYRELFEAIEAGTLAVRIGATFPLAEAAAAHRALEGRGTTGKTLLIPGRR</sequence>
<name>A0A543HH35_9MICO</name>
<dbReference type="GO" id="GO:0035925">
    <property type="term" value="F:mRNA 3'-UTR AU-rich region binding"/>
    <property type="evidence" value="ECO:0007669"/>
    <property type="project" value="TreeGrafter"/>
</dbReference>
<dbReference type="RefSeq" id="WP_141918883.1">
    <property type="nucleotide sequence ID" value="NZ_BAAAYS010000015.1"/>
</dbReference>
<keyword evidence="5" id="KW-1185">Reference proteome</keyword>
<dbReference type="SUPFAM" id="SSF50129">
    <property type="entry name" value="GroES-like"/>
    <property type="match status" value="1"/>
</dbReference>
<dbReference type="InterPro" id="IPR011032">
    <property type="entry name" value="GroES-like_sf"/>
</dbReference>
<dbReference type="GO" id="GO:0005829">
    <property type="term" value="C:cytosol"/>
    <property type="evidence" value="ECO:0007669"/>
    <property type="project" value="TreeGrafter"/>
</dbReference>
<dbReference type="Pfam" id="PF00107">
    <property type="entry name" value="ADH_zinc_N"/>
    <property type="match status" value="1"/>
</dbReference>
<evidence type="ECO:0000256" key="2">
    <source>
        <dbReference type="ARBA" id="ARBA00023002"/>
    </source>
</evidence>
<reference evidence="4 5" key="1">
    <citation type="submission" date="2019-06" db="EMBL/GenBank/DDBJ databases">
        <title>Sequencing the genomes of 1000 actinobacteria strains.</title>
        <authorList>
            <person name="Klenk H.-P."/>
        </authorList>
    </citation>
    <scope>NUCLEOTIDE SEQUENCE [LARGE SCALE GENOMIC DNA]</scope>
    <source>
        <strain evidence="4 5">DSM 18031</strain>
    </source>
</reference>
<dbReference type="InterPro" id="IPR036291">
    <property type="entry name" value="NAD(P)-bd_dom_sf"/>
</dbReference>
<dbReference type="OrthoDB" id="9780520at2"/>
<dbReference type="GO" id="GO:0003960">
    <property type="term" value="F:quinone reductase (NADPH) activity"/>
    <property type="evidence" value="ECO:0007669"/>
    <property type="project" value="InterPro"/>
</dbReference>
<evidence type="ECO:0000256" key="1">
    <source>
        <dbReference type="ARBA" id="ARBA00022857"/>
    </source>
</evidence>
<dbReference type="AlphaFoldDB" id="A0A543HH35"/>
<dbReference type="SUPFAM" id="SSF51735">
    <property type="entry name" value="NAD(P)-binding Rossmann-fold domains"/>
    <property type="match status" value="1"/>
</dbReference>
<gene>
    <name evidence="4" type="ORF">FB466_2626</name>
</gene>
<evidence type="ECO:0000313" key="4">
    <source>
        <dbReference type="EMBL" id="TQM57631.1"/>
    </source>
</evidence>
<keyword evidence="1" id="KW-0521">NADP</keyword>
<dbReference type="Gene3D" id="3.90.180.10">
    <property type="entry name" value="Medium-chain alcohol dehydrogenases, catalytic domain"/>
    <property type="match status" value="1"/>
</dbReference>
<dbReference type="GO" id="GO:0070402">
    <property type="term" value="F:NADPH binding"/>
    <property type="evidence" value="ECO:0007669"/>
    <property type="project" value="TreeGrafter"/>
</dbReference>
<dbReference type="FunFam" id="3.40.50.720:FF:000053">
    <property type="entry name" value="Quinone oxidoreductase 1"/>
    <property type="match status" value="1"/>
</dbReference>
<feature type="domain" description="Enoyl reductase (ER)" evidence="3">
    <location>
        <begin position="16"/>
        <end position="324"/>
    </location>
</feature>
<keyword evidence="2" id="KW-0560">Oxidoreductase</keyword>
<dbReference type="Proteomes" id="UP000318331">
    <property type="component" value="Unassembled WGS sequence"/>
</dbReference>
<dbReference type="EMBL" id="VFPN01000004">
    <property type="protein sequence ID" value="TQM57631.1"/>
    <property type="molecule type" value="Genomic_DNA"/>
</dbReference>
<dbReference type="InterPro" id="IPR047618">
    <property type="entry name" value="QOR-like"/>
</dbReference>
<dbReference type="PANTHER" id="PTHR48106:SF13">
    <property type="entry name" value="QUINONE OXIDOREDUCTASE-RELATED"/>
    <property type="match status" value="1"/>
</dbReference>
<proteinExistence type="predicted"/>
<evidence type="ECO:0000313" key="5">
    <source>
        <dbReference type="Proteomes" id="UP000318331"/>
    </source>
</evidence>
<dbReference type="Gene3D" id="3.40.50.720">
    <property type="entry name" value="NAD(P)-binding Rossmann-like Domain"/>
    <property type="match status" value="1"/>
</dbReference>
<dbReference type="SMART" id="SM00829">
    <property type="entry name" value="PKS_ER"/>
    <property type="match status" value="1"/>
</dbReference>
<comment type="caution">
    <text evidence="4">The sequence shown here is derived from an EMBL/GenBank/DDBJ whole genome shotgun (WGS) entry which is preliminary data.</text>
</comment>